<protein>
    <submittedName>
        <fullName evidence="1">Uncharacterized protein</fullName>
    </submittedName>
</protein>
<reference evidence="1" key="1">
    <citation type="submission" date="2021-10" db="EMBL/GenBank/DDBJ databases">
        <title>Melipona bicolor Genome sequencing and assembly.</title>
        <authorList>
            <person name="Araujo N.S."/>
            <person name="Arias M.C."/>
        </authorList>
    </citation>
    <scope>NUCLEOTIDE SEQUENCE</scope>
    <source>
        <strain evidence="1">USP_2M_L1-L4_2017</strain>
        <tissue evidence="1">Whole body</tissue>
    </source>
</reference>
<dbReference type="EMBL" id="JAHYIQ010000012">
    <property type="protein sequence ID" value="KAK1127272.1"/>
    <property type="molecule type" value="Genomic_DNA"/>
</dbReference>
<organism evidence="1 2">
    <name type="scientific">Melipona bicolor</name>
    <dbReference type="NCBI Taxonomy" id="60889"/>
    <lineage>
        <taxon>Eukaryota</taxon>
        <taxon>Metazoa</taxon>
        <taxon>Ecdysozoa</taxon>
        <taxon>Arthropoda</taxon>
        <taxon>Hexapoda</taxon>
        <taxon>Insecta</taxon>
        <taxon>Pterygota</taxon>
        <taxon>Neoptera</taxon>
        <taxon>Endopterygota</taxon>
        <taxon>Hymenoptera</taxon>
        <taxon>Apocrita</taxon>
        <taxon>Aculeata</taxon>
        <taxon>Apoidea</taxon>
        <taxon>Anthophila</taxon>
        <taxon>Apidae</taxon>
        <taxon>Melipona</taxon>
    </lineage>
</organism>
<dbReference type="Proteomes" id="UP001177670">
    <property type="component" value="Unassembled WGS sequence"/>
</dbReference>
<evidence type="ECO:0000313" key="2">
    <source>
        <dbReference type="Proteomes" id="UP001177670"/>
    </source>
</evidence>
<name>A0AA40FXL8_9HYME</name>
<sequence length="105" mass="11677">MEGRNLRCRSSRRGIQQYLDSATMTLTNRALGLEDFRSEESAARPLDTSTPREEAGIFVSLLPFRCVNVQIVASHGTFNFTDLTSLPSKENRWTTGQLTDNPLGG</sequence>
<accession>A0AA40FXL8</accession>
<comment type="caution">
    <text evidence="1">The sequence shown here is derived from an EMBL/GenBank/DDBJ whole genome shotgun (WGS) entry which is preliminary data.</text>
</comment>
<keyword evidence="2" id="KW-1185">Reference proteome</keyword>
<dbReference type="AlphaFoldDB" id="A0AA40FXL8"/>
<proteinExistence type="predicted"/>
<evidence type="ECO:0000313" key="1">
    <source>
        <dbReference type="EMBL" id="KAK1127272.1"/>
    </source>
</evidence>
<gene>
    <name evidence="1" type="ORF">K0M31_003816</name>
</gene>